<evidence type="ECO:0000313" key="2">
    <source>
        <dbReference type="EMBL" id="GGJ16194.1"/>
    </source>
</evidence>
<comment type="caution">
    <text evidence="2">The sequence shown here is derived from an EMBL/GenBank/DDBJ whole genome shotgun (WGS) entry which is preliminary data.</text>
</comment>
<name>A0A917KJ37_9ACTN</name>
<proteinExistence type="predicted"/>
<feature type="region of interest" description="Disordered" evidence="1">
    <location>
        <begin position="1"/>
        <end position="76"/>
    </location>
</feature>
<reference evidence="2" key="2">
    <citation type="submission" date="2020-09" db="EMBL/GenBank/DDBJ databases">
        <authorList>
            <person name="Sun Q."/>
            <person name="Ohkuma M."/>
        </authorList>
    </citation>
    <scope>NUCLEOTIDE SEQUENCE</scope>
    <source>
        <strain evidence="2">JCM 3086</strain>
    </source>
</reference>
<protein>
    <submittedName>
        <fullName evidence="2">Uncharacterized protein</fullName>
    </submittedName>
</protein>
<evidence type="ECO:0000256" key="1">
    <source>
        <dbReference type="SAM" id="MobiDB-lite"/>
    </source>
</evidence>
<dbReference type="EMBL" id="BMQA01000007">
    <property type="protein sequence ID" value="GGJ16194.1"/>
    <property type="molecule type" value="Genomic_DNA"/>
</dbReference>
<dbReference type="Proteomes" id="UP000657574">
    <property type="component" value="Unassembled WGS sequence"/>
</dbReference>
<accession>A0A917KJ37</accession>
<keyword evidence="3" id="KW-1185">Reference proteome</keyword>
<feature type="compositionally biased region" description="Low complexity" evidence="1">
    <location>
        <begin position="63"/>
        <end position="76"/>
    </location>
</feature>
<sequence length="76" mass="7726">MPVPFARSGSRLRQPETVSSAAAARAAARRRAGGRGMAGLLGGAVTDTDTDSDTCLSRHHRPGGSTSETSRTGEGS</sequence>
<organism evidence="2 3">
    <name type="scientific">Streptomyces brasiliensis</name>
    <dbReference type="NCBI Taxonomy" id="1954"/>
    <lineage>
        <taxon>Bacteria</taxon>
        <taxon>Bacillati</taxon>
        <taxon>Actinomycetota</taxon>
        <taxon>Actinomycetes</taxon>
        <taxon>Kitasatosporales</taxon>
        <taxon>Streptomycetaceae</taxon>
        <taxon>Streptomyces</taxon>
    </lineage>
</organism>
<dbReference type="AlphaFoldDB" id="A0A917KJ37"/>
<reference evidence="2" key="1">
    <citation type="journal article" date="2014" name="Int. J. Syst. Evol. Microbiol.">
        <title>Complete genome sequence of Corynebacterium casei LMG S-19264T (=DSM 44701T), isolated from a smear-ripened cheese.</title>
        <authorList>
            <consortium name="US DOE Joint Genome Institute (JGI-PGF)"/>
            <person name="Walter F."/>
            <person name="Albersmeier A."/>
            <person name="Kalinowski J."/>
            <person name="Ruckert C."/>
        </authorList>
    </citation>
    <scope>NUCLEOTIDE SEQUENCE</scope>
    <source>
        <strain evidence="2">JCM 3086</strain>
    </source>
</reference>
<gene>
    <name evidence="2" type="ORF">GCM10010121_028580</name>
</gene>
<evidence type="ECO:0000313" key="3">
    <source>
        <dbReference type="Proteomes" id="UP000657574"/>
    </source>
</evidence>